<dbReference type="InterPro" id="IPR013320">
    <property type="entry name" value="ConA-like_dom_sf"/>
</dbReference>
<dbReference type="InterPro" id="IPR000742">
    <property type="entry name" value="EGF"/>
</dbReference>
<dbReference type="Pfam" id="PF24973">
    <property type="entry name" value="EGF_LMN_ATRN"/>
    <property type="match status" value="1"/>
</dbReference>
<keyword evidence="6" id="KW-0084">Basement membrane</keyword>
<feature type="domain" description="Laminin EGF-like" evidence="20">
    <location>
        <begin position="222"/>
        <end position="268"/>
    </location>
</feature>
<keyword evidence="10" id="KW-0325">Glycoprotein</keyword>
<feature type="disulfide bond" evidence="14">
    <location>
        <begin position="366"/>
        <end position="383"/>
    </location>
</feature>
<evidence type="ECO:0000256" key="1">
    <source>
        <dbReference type="ARBA" id="ARBA00004302"/>
    </source>
</evidence>
<dbReference type="PRINTS" id="PR00011">
    <property type="entry name" value="EGFLAMININ"/>
</dbReference>
<dbReference type="GO" id="GO:0009887">
    <property type="term" value="P:animal organ morphogenesis"/>
    <property type="evidence" value="ECO:0007669"/>
    <property type="project" value="TreeGrafter"/>
</dbReference>
<evidence type="ECO:0000313" key="23">
    <source>
        <dbReference type="Proteomes" id="UP000327044"/>
    </source>
</evidence>
<dbReference type="InterPro" id="IPR001791">
    <property type="entry name" value="Laminin_G"/>
</dbReference>
<feature type="region of interest" description="Disordered" evidence="16">
    <location>
        <begin position="62"/>
        <end position="92"/>
    </location>
</feature>
<evidence type="ECO:0000259" key="21">
    <source>
        <dbReference type="PROSITE" id="PS51115"/>
    </source>
</evidence>
<feature type="disulfide bond" evidence="12">
    <location>
        <begin position="797"/>
        <end position="806"/>
    </location>
</feature>
<dbReference type="FunFam" id="2.10.25.10:FF:000065">
    <property type="entry name" value="Laminin subunit beta 1"/>
    <property type="match status" value="1"/>
</dbReference>
<dbReference type="SUPFAM" id="SSF57196">
    <property type="entry name" value="EGF/Laminin"/>
    <property type="match status" value="5"/>
</dbReference>
<feature type="disulfide bond" evidence="14">
    <location>
        <begin position="385"/>
        <end position="394"/>
    </location>
</feature>
<reference evidence="22 23" key="1">
    <citation type="journal article" date="2018" name="Elife">
        <title>Firefly genomes illuminate parallel origins of bioluminescence in beetles.</title>
        <authorList>
            <person name="Fallon T.R."/>
            <person name="Lower S.E."/>
            <person name="Chang C.H."/>
            <person name="Bessho-Uehara M."/>
            <person name="Martin G.J."/>
            <person name="Bewick A.J."/>
            <person name="Behringer M."/>
            <person name="Debat H.J."/>
            <person name="Wong I."/>
            <person name="Day J.C."/>
            <person name="Suvorov A."/>
            <person name="Silva C.J."/>
            <person name="Stanger-Hall K.F."/>
            <person name="Hall D.W."/>
            <person name="Schmitz R.J."/>
            <person name="Nelson D.R."/>
            <person name="Lewis S.M."/>
            <person name="Shigenobu S."/>
            <person name="Bybee S.M."/>
            <person name="Larracuente A.M."/>
            <person name="Oba Y."/>
            <person name="Weng J.K."/>
        </authorList>
    </citation>
    <scope>NUCLEOTIDE SEQUENCE [LARGE SCALE GENOMIC DNA]</scope>
    <source>
        <strain evidence="22">1611_PpyrPB1</strain>
        <tissue evidence="22">Whole body</tissue>
    </source>
</reference>
<evidence type="ECO:0000256" key="14">
    <source>
        <dbReference type="PROSITE-ProRule" id="PRU00460"/>
    </source>
</evidence>
<feature type="disulfide bond" evidence="14">
    <location>
        <begin position="440"/>
        <end position="449"/>
    </location>
</feature>
<dbReference type="SMART" id="SM00181">
    <property type="entry name" value="EGF"/>
    <property type="match status" value="6"/>
</dbReference>
<keyword evidence="9 12" id="KW-1015">Disulfide bond</keyword>
<dbReference type="Pfam" id="PF00054">
    <property type="entry name" value="Laminin_G_1"/>
    <property type="match status" value="1"/>
</dbReference>
<feature type="domain" description="Laminin G" evidence="18">
    <location>
        <begin position="2021"/>
        <end position="2194"/>
    </location>
</feature>
<dbReference type="PROSITE" id="PS51115">
    <property type="entry name" value="LAMININ_IVA"/>
    <property type="match status" value="1"/>
</dbReference>
<dbReference type="Pfam" id="PF00052">
    <property type="entry name" value="Laminin_B"/>
    <property type="match status" value="1"/>
</dbReference>
<dbReference type="GO" id="GO:0009888">
    <property type="term" value="P:tissue development"/>
    <property type="evidence" value="ECO:0007669"/>
    <property type="project" value="TreeGrafter"/>
</dbReference>
<feature type="disulfide bond" evidence="14">
    <location>
        <begin position="741"/>
        <end position="750"/>
    </location>
</feature>
<evidence type="ECO:0000256" key="2">
    <source>
        <dbReference type="ARBA" id="ARBA00022525"/>
    </source>
</evidence>
<dbReference type="FunCoup" id="A0A5N4B1Z2">
    <property type="interactions" value="16"/>
</dbReference>
<evidence type="ECO:0000259" key="20">
    <source>
        <dbReference type="PROSITE" id="PS50027"/>
    </source>
</evidence>
<comment type="subcellular location">
    <subcellularLocation>
        <location evidence="1">Secreted</location>
        <location evidence="1">Extracellular space</location>
        <location evidence="1">Extracellular matrix</location>
        <location evidence="1">Basement membrane</location>
    </subcellularLocation>
</comment>
<accession>A0A5N4B1Z2</accession>
<dbReference type="GO" id="GO:0005604">
    <property type="term" value="C:basement membrane"/>
    <property type="evidence" value="ECO:0007669"/>
    <property type="project" value="UniProtKB-SubCell"/>
</dbReference>
<evidence type="ECO:0000256" key="7">
    <source>
        <dbReference type="ARBA" id="ARBA00022889"/>
    </source>
</evidence>
<organism evidence="22 23">
    <name type="scientific">Photinus pyralis</name>
    <name type="common">Common eastern firefly</name>
    <name type="synonym">Lampyris pyralis</name>
    <dbReference type="NCBI Taxonomy" id="7054"/>
    <lineage>
        <taxon>Eukaryota</taxon>
        <taxon>Metazoa</taxon>
        <taxon>Ecdysozoa</taxon>
        <taxon>Arthropoda</taxon>
        <taxon>Hexapoda</taxon>
        <taxon>Insecta</taxon>
        <taxon>Pterygota</taxon>
        <taxon>Neoptera</taxon>
        <taxon>Endopterygota</taxon>
        <taxon>Coleoptera</taxon>
        <taxon>Polyphaga</taxon>
        <taxon>Elateriformia</taxon>
        <taxon>Elateroidea</taxon>
        <taxon>Lampyridae</taxon>
        <taxon>Lampyrinae</taxon>
        <taxon>Photinus</taxon>
    </lineage>
</organism>
<dbReference type="PROSITE" id="PS00022">
    <property type="entry name" value="EGF_1"/>
    <property type="match status" value="1"/>
</dbReference>
<dbReference type="InterPro" id="IPR000034">
    <property type="entry name" value="Laminin_IV"/>
</dbReference>
<feature type="disulfide bond" evidence="14">
    <location>
        <begin position="224"/>
        <end position="241"/>
    </location>
</feature>
<evidence type="ECO:0000256" key="11">
    <source>
        <dbReference type="ARBA" id="ARBA00023292"/>
    </source>
</evidence>
<sequence length="2379" mass="268926">MAIQVFAMFGCALLTLGVVLLLTVGSCGESLAKTVRQVDENPYGVLSPFGNRSIARRNYKLETGGNVDNNKDSNNNEVSDYENGKKRKRRRRSIKKKLADRVLLQKEEAHKVRHHHGEKFVRERILSDEIERRKRNSYVTQDGVVHYKYNPIVPCYGWNYYSTYRCTKCICTRETCFPRRCESLRPTTTGVIPEVNRSTTRKPTPHIYTGPGKYWLGPRLGCNCNLRGSELSTCDITTGQCRCKQHYVGRTCDRCQDGYWEHIAGCTKCECDIDGSYGSACNERTGQCNCKPGIGGTQCNNCLPNYFGFSSSGCKECEPCNKRGHICDPDTGRCICPAYSYGEYCQLCTINAWGYEPNKGCKACNCSNSGSLRMQCDLATGECSCRLGFAGFNCDRCDHGYFGYPRCRRCNCNYSGSDLVKARCDKEGVCQCNEDGSCLCKPNVGGKRCDQCKEGTFGLQLDNPDGCTQCFCFGRSSKCSESGLTWGQIRMHTPRWLTTTVKKSDLARDIETSDKLLVAPDENGNVTINRYQFESPLYWRLHSKFDGDRILSYGGYLRFVADTLNPRQRLPQDVLNHYPLVQLRGHGKIVLEYYPPLPIKGNRYEVRLHESLWKRIYPKETHLTPRELLMVALQNIQNIFVKATDSASFEKLLLQDVILDTAIEVPGNPPPLAKGVEICECPRQYNSSSCQDPSIGFFRHYTPSSVNGTILIDTFVGQARACTCNDRSDICDTETGYCLGCRDNTHGRYCEKCADGYYGNPMLPFEKCQPCPCPSPTQNFASECRQLSKTNEFICNCKQGYTGHKCDSCSPGYYGQPQLAGGSCQPCNCNVEGTLSHECDMVTGACFCKPGISGRHCSQCEKPRHVLQQFKCTPCDKCTQWLLDDIGQLSYDLDQNTHFLLNGSIEPPWGTLRNIEKRYVFLNDKLATYLNNKHSAEELIANTSIDALKVRLNSLENRYNKLGLDDVTQKAAEIDKMAKDLDSELRESKPQLQQLIETLQNFGKSQISTQEAVKEGEALLREIQDIAKTMNYPHGEILSKCEQVKAVIEKLMQTTPNPQRVADELSTLKERLKDIDVIITNIELVRKDAELKNTGNKIRIDGVKRAIDEIQKKTKEIKEDVDNSKNMIKKAMDALEGIRLIYSELGSDDSLKDLVQQLQVRHAKLSRINPNGILEAVLQHVEGLEKKASEYAKLFNLSSKEINAVKASEAYANIKKYLDEASRLANEALANINTAMDTLSPEGKDSISTNASISMADSERLEIRIRHQIDNLADIKQRKDIVALKVKAVDSNNWRNGLTNRDQDNKLHEMKTQLNKRSKEKIQDLLNEAIDQTDRMKDVHRQAMNIDVSKDYELFKPYQKLLNLTSSDNLRKLQEQITVTQDELRNMLGEKHTYLDIIKQNTIKFNEFRTANNSLALKLQALKAQIKSAKKTAEGIRISLTGATCERSYKIDTLSPTLVSKLIVKFNYTLSSEPSTSSLFYLNTTIGQYMNLKIKDNHIVFSIKLGNAVIEHDYVMPQSDFYTVAIERIANYVEMTVNNEVVESKDVISPKSEVTLFKTSPQSLIHIGYALDAEPGITACIRDVIYNNYKIGMWNFHTSDGQCAGCIRSNELTLESTYDFYQGDGYSMISKEQQDKYANPAQFNVQFSLRTFDENALLFLAADPERKNYLAIFLNDGRIHYRVHYPNEEDIIMKTEKKYNNGEKVRISAEKVWVRTAKQVDAVLRVNDGLEVFNDSRSNIDSGTNIRLKKIHYYFGGVPPDYFLNSMGVTDTLPTHQSLLGGLEEVREYQLFSDDNIRKYSVTKQSGELEFRNVLFEGLGYIQLKAKRMEGSLFLMLRTKNPHGFVLFIDEVLSISMSEGKLVVKVYDRDETYTLTSKQSVNDEVYHLVEVVRLNTNVELKVNGETDDSIQTKETGTNKLSAETTLYLGGVPDTFSKLLEGNSLLVGEISDILIDNKLVKINKNTVQYFEKVKIGRSITVQQPMQAPKNFQEPDETKTEMKEMQNTEGCGVALNYTFDPNAAKFGDKPFSYVLHYLKDNFWRKDYKLGISFRTYQPNGVLFTAFGPRQHYNLLEIRGGRIVFKSNGKRLRNVELPQKVDDGNWYSVTVEASGVKKKRKLTVSINGYKTKPLRLPRNKISREIYIGGISENITLPASMKSNYHPFRGCIRGLTINKIPHGLIKDKSTVHHNIGQCFPNIEQGSYFGGDAFAIYNKYFHINAVLELSLEFRTAEQNGIIISVSNPRNSPALSIELQSGAIVMTTDNGYGTITNVTNNLSDFALCNNQWHNITAVYTSSEITINVDGIRKSWVQPDDETLMDELEAPLYIGGIPDYAPVGTLKMKENFKGCIRNMKIGKKTVDWLNMEQVTNVLLDSCPMTS</sequence>
<feature type="domain" description="Laminin G" evidence="18">
    <location>
        <begin position="1616"/>
        <end position="1814"/>
    </location>
</feature>
<feature type="disulfide bond" evidence="14">
    <location>
        <begin position="222"/>
        <end position="234"/>
    </location>
</feature>
<evidence type="ECO:0000256" key="9">
    <source>
        <dbReference type="ARBA" id="ARBA00023157"/>
    </source>
</evidence>
<dbReference type="SUPFAM" id="SSF49899">
    <property type="entry name" value="Concanavalin A-like lectins/glucanases"/>
    <property type="match status" value="5"/>
</dbReference>
<feature type="disulfide bond" evidence="13">
    <location>
        <begin position="2167"/>
        <end position="2194"/>
    </location>
</feature>
<keyword evidence="3" id="KW-0272">Extracellular matrix</keyword>
<evidence type="ECO:0000256" key="6">
    <source>
        <dbReference type="ARBA" id="ARBA00022869"/>
    </source>
</evidence>
<dbReference type="SMART" id="SM00281">
    <property type="entry name" value="LamB"/>
    <property type="match status" value="1"/>
</dbReference>
<dbReference type="GO" id="GO:0048731">
    <property type="term" value="P:system development"/>
    <property type="evidence" value="ECO:0007669"/>
    <property type="project" value="UniProtKB-ARBA"/>
</dbReference>
<comment type="caution">
    <text evidence="12">Lacks conserved residue(s) required for the propagation of feature annotation.</text>
</comment>
<feature type="domain" description="Laminin EGF-like" evidence="20">
    <location>
        <begin position="364"/>
        <end position="409"/>
    </location>
</feature>
<feature type="disulfide bond" evidence="14">
    <location>
        <begin position="271"/>
        <end position="288"/>
    </location>
</feature>
<feature type="compositionally biased region" description="Low complexity" evidence="16">
    <location>
        <begin position="66"/>
        <end position="78"/>
    </location>
</feature>
<dbReference type="Gene3D" id="2.60.120.200">
    <property type="match status" value="5"/>
</dbReference>
<feature type="domain" description="EGF-like" evidence="19">
    <location>
        <begin position="772"/>
        <end position="807"/>
    </location>
</feature>
<keyword evidence="5" id="KW-0677">Repeat</keyword>
<dbReference type="InParanoid" id="A0A5N4B1Z2"/>
<evidence type="ECO:0000259" key="19">
    <source>
        <dbReference type="PROSITE" id="PS50026"/>
    </source>
</evidence>
<dbReference type="Pfam" id="PF02210">
    <property type="entry name" value="Laminin_G_2"/>
    <property type="match status" value="4"/>
</dbReference>
<dbReference type="PROSITE" id="PS50027">
    <property type="entry name" value="EGF_LAM_2"/>
    <property type="match status" value="7"/>
</dbReference>
<evidence type="ECO:0000256" key="10">
    <source>
        <dbReference type="ARBA" id="ARBA00023180"/>
    </source>
</evidence>
<dbReference type="PANTHER" id="PTHR10574">
    <property type="entry name" value="NETRIN/LAMININ-RELATED"/>
    <property type="match status" value="1"/>
</dbReference>
<feature type="disulfide bond" evidence="14">
    <location>
        <begin position="829"/>
        <end position="846"/>
    </location>
</feature>
<feature type="signal peptide" evidence="17">
    <location>
        <begin position="1"/>
        <end position="28"/>
    </location>
</feature>
<feature type="disulfide bond" evidence="14">
    <location>
        <begin position="269"/>
        <end position="281"/>
    </location>
</feature>
<keyword evidence="11 14" id="KW-0424">Laminin EGF-like domain</keyword>
<feature type="coiled-coil region" evidence="15">
    <location>
        <begin position="1100"/>
        <end position="1127"/>
    </location>
</feature>
<dbReference type="PANTHER" id="PTHR10574:SF365">
    <property type="entry name" value="NETRIN-A-RELATED"/>
    <property type="match status" value="1"/>
</dbReference>
<feature type="disulfide bond" evidence="13">
    <location>
        <begin position="2348"/>
        <end position="2375"/>
    </location>
</feature>
<evidence type="ECO:0000256" key="15">
    <source>
        <dbReference type="SAM" id="Coils"/>
    </source>
</evidence>
<dbReference type="FunFam" id="2.10.25.10:FF:000074">
    <property type="entry name" value="Laminin subunit alpha"/>
    <property type="match status" value="1"/>
</dbReference>
<evidence type="ECO:0000256" key="3">
    <source>
        <dbReference type="ARBA" id="ARBA00022530"/>
    </source>
</evidence>
<dbReference type="PROSITE" id="PS01248">
    <property type="entry name" value="EGF_LAM_1"/>
    <property type="match status" value="4"/>
</dbReference>
<keyword evidence="12" id="KW-0245">EGF-like domain</keyword>
<feature type="domain" description="Laminin EGF-like" evidence="20">
    <location>
        <begin position="827"/>
        <end position="874"/>
    </location>
</feature>
<dbReference type="GO" id="GO:0007155">
    <property type="term" value="P:cell adhesion"/>
    <property type="evidence" value="ECO:0007669"/>
    <property type="project" value="UniProtKB-KW"/>
</dbReference>
<evidence type="ECO:0000256" key="13">
    <source>
        <dbReference type="PROSITE-ProRule" id="PRU00122"/>
    </source>
</evidence>
<feature type="coiled-coil region" evidence="15">
    <location>
        <begin position="1370"/>
        <end position="1439"/>
    </location>
</feature>
<dbReference type="EMBL" id="VVIM01000001">
    <property type="protein sequence ID" value="KAB0803605.1"/>
    <property type="molecule type" value="Genomic_DNA"/>
</dbReference>
<feature type="domain" description="Laminin EGF-like" evidence="20">
    <location>
        <begin position="722"/>
        <end position="770"/>
    </location>
</feature>
<gene>
    <name evidence="22" type="ORF">PPYR_00575</name>
</gene>
<feature type="domain" description="Laminin IV type A" evidence="21">
    <location>
        <begin position="491"/>
        <end position="678"/>
    </location>
</feature>
<feature type="disulfide bond" evidence="14">
    <location>
        <begin position="243"/>
        <end position="252"/>
    </location>
</feature>
<feature type="domain" description="Laminin G" evidence="18">
    <location>
        <begin position="1808"/>
        <end position="2009"/>
    </location>
</feature>
<feature type="disulfide bond" evidence="14">
    <location>
        <begin position="827"/>
        <end position="839"/>
    </location>
</feature>
<evidence type="ECO:0000313" key="22">
    <source>
        <dbReference type="EMBL" id="KAB0803605.1"/>
    </source>
</evidence>
<dbReference type="FunFam" id="2.60.120.200:FF:000200">
    <property type="entry name" value="Laminin subunit alpha-3"/>
    <property type="match status" value="1"/>
</dbReference>
<dbReference type="Gene3D" id="2.10.25.10">
    <property type="entry name" value="Laminin"/>
    <property type="match status" value="7"/>
</dbReference>
<protein>
    <submittedName>
        <fullName evidence="22">Uncharacterized protein</fullName>
    </submittedName>
</protein>
<feature type="disulfide bond" evidence="14">
    <location>
        <begin position="290"/>
        <end position="299"/>
    </location>
</feature>
<keyword evidence="23" id="KW-1185">Reference proteome</keyword>
<keyword evidence="7" id="KW-0130">Cell adhesion</keyword>
<evidence type="ECO:0000256" key="4">
    <source>
        <dbReference type="ARBA" id="ARBA00022729"/>
    </source>
</evidence>
<evidence type="ECO:0000256" key="17">
    <source>
        <dbReference type="SAM" id="SignalP"/>
    </source>
</evidence>
<feature type="coiled-coil region" evidence="15">
    <location>
        <begin position="1207"/>
        <end position="1278"/>
    </location>
</feature>
<dbReference type="InterPro" id="IPR050440">
    <property type="entry name" value="Laminin/Netrin_ECM"/>
</dbReference>
<feature type="disulfide bond" evidence="14">
    <location>
        <begin position="364"/>
        <end position="376"/>
    </location>
</feature>
<feature type="coiled-coil region" evidence="15">
    <location>
        <begin position="912"/>
        <end position="984"/>
    </location>
</feature>
<evidence type="ECO:0000259" key="18">
    <source>
        <dbReference type="PROSITE" id="PS50025"/>
    </source>
</evidence>
<feature type="domain" description="Laminin G" evidence="18">
    <location>
        <begin position="2199"/>
        <end position="2375"/>
    </location>
</feature>
<dbReference type="PROSITE" id="PS50026">
    <property type="entry name" value="EGF_3"/>
    <property type="match status" value="1"/>
</dbReference>
<dbReference type="FunFam" id="2.10.25.10:FF:000082">
    <property type="entry name" value="Laminin subunit alpha 1"/>
    <property type="match status" value="2"/>
</dbReference>
<feature type="disulfide bond" evidence="14">
    <location>
        <begin position="848"/>
        <end position="857"/>
    </location>
</feature>
<dbReference type="PROSITE" id="PS50025">
    <property type="entry name" value="LAM_G_DOMAIN"/>
    <property type="match status" value="5"/>
</dbReference>
<feature type="domain" description="Laminin G" evidence="18">
    <location>
        <begin position="1446"/>
        <end position="1606"/>
    </location>
</feature>
<name>A0A5N4B1Z2_PHOPY</name>
<evidence type="ECO:0000256" key="8">
    <source>
        <dbReference type="ARBA" id="ARBA00023054"/>
    </source>
</evidence>
<feature type="chain" id="PRO_5024361488" evidence="17">
    <location>
        <begin position="29"/>
        <end position="2379"/>
    </location>
</feature>
<evidence type="ECO:0000256" key="5">
    <source>
        <dbReference type="ARBA" id="ARBA00022737"/>
    </source>
</evidence>
<feature type="domain" description="Laminin EGF-like" evidence="20">
    <location>
        <begin position="771"/>
        <end position="826"/>
    </location>
</feature>
<dbReference type="SMART" id="SM00282">
    <property type="entry name" value="LamG"/>
    <property type="match status" value="5"/>
</dbReference>
<dbReference type="InterPro" id="IPR056863">
    <property type="entry name" value="LMN_ATRN_NET-like_EGF"/>
</dbReference>
<dbReference type="CDD" id="cd00110">
    <property type="entry name" value="LamG"/>
    <property type="match status" value="5"/>
</dbReference>
<dbReference type="Pfam" id="PF00053">
    <property type="entry name" value="EGF_laminin"/>
    <property type="match status" value="7"/>
</dbReference>
<feature type="domain" description="Laminin EGF-like" evidence="20">
    <location>
        <begin position="269"/>
        <end position="316"/>
    </location>
</feature>
<dbReference type="InterPro" id="IPR002049">
    <property type="entry name" value="LE_dom"/>
</dbReference>
<dbReference type="CDD" id="cd00055">
    <property type="entry name" value="EGF_Lam"/>
    <property type="match status" value="8"/>
</dbReference>
<proteinExistence type="predicted"/>
<feature type="domain" description="Laminin EGF-like" evidence="20">
    <location>
        <begin position="410"/>
        <end position="469"/>
    </location>
</feature>
<keyword evidence="8 15" id="KW-0175">Coiled coil</keyword>
<dbReference type="SMART" id="SM00180">
    <property type="entry name" value="EGF_Lam"/>
    <property type="match status" value="8"/>
</dbReference>
<keyword evidence="4 17" id="KW-0732">Signal</keyword>
<evidence type="ECO:0000256" key="12">
    <source>
        <dbReference type="PROSITE-ProRule" id="PRU00076"/>
    </source>
</evidence>
<dbReference type="OrthoDB" id="8545473at2759"/>
<comment type="caution">
    <text evidence="22">The sequence shown here is derived from an EMBL/GenBank/DDBJ whole genome shotgun (WGS) entry which is preliminary data.</text>
</comment>
<dbReference type="Proteomes" id="UP000327044">
    <property type="component" value="Unassembled WGS sequence"/>
</dbReference>
<keyword evidence="2" id="KW-0964">Secreted</keyword>
<evidence type="ECO:0000256" key="16">
    <source>
        <dbReference type="SAM" id="MobiDB-lite"/>
    </source>
</evidence>
<dbReference type="FunFam" id="2.10.25.10:FF:000090">
    <property type="entry name" value="laminin subunit alpha"/>
    <property type="match status" value="1"/>
</dbReference>